<dbReference type="EMBL" id="AC155886">
    <property type="protein sequence ID" value="ABN08230.1"/>
    <property type="molecule type" value="Genomic_DNA"/>
</dbReference>
<sequence length="160" mass="18341">MEHTLWEISSAVGTLLVIEAATFKRNFGHYARVLVDMDFSKKLFHDIMNLCHDVTNCRWLYPRKENIINKEKVVKGKSQVPSKKLDWVPIHENPPRIGSSKAFEVPPPKAPLKIVPIVEDVVANKVPQPQTQQASESFNFDLQNVFEEIPHGDPLAWCWN</sequence>
<evidence type="ECO:0000313" key="1">
    <source>
        <dbReference type="EMBL" id="ABN08230.1"/>
    </source>
</evidence>
<reference evidence="1" key="2">
    <citation type="submission" date="2007-03" db="EMBL/GenBank/DDBJ databases">
        <authorList>
            <consortium name="The International Medicago Genome Annotation Group"/>
        </authorList>
    </citation>
    <scope>NUCLEOTIDE SEQUENCE</scope>
</reference>
<protein>
    <submittedName>
        <fullName evidence="1">Uncharacterized protein</fullName>
    </submittedName>
</protein>
<accession>A2Q3N0</accession>
<reference evidence="1" key="1">
    <citation type="submission" date="2005-04" db="EMBL/GenBank/DDBJ databases">
        <authorList>
            <person name="Town C.D."/>
        </authorList>
    </citation>
    <scope>NUCLEOTIDE SEQUENCE</scope>
</reference>
<proteinExistence type="predicted"/>
<name>A2Q3N0_MEDTR</name>
<dbReference type="AlphaFoldDB" id="A2Q3N0"/>
<organism evidence="1">
    <name type="scientific">Medicago truncatula</name>
    <name type="common">Barrel medic</name>
    <name type="synonym">Medicago tribuloides</name>
    <dbReference type="NCBI Taxonomy" id="3880"/>
    <lineage>
        <taxon>Eukaryota</taxon>
        <taxon>Viridiplantae</taxon>
        <taxon>Streptophyta</taxon>
        <taxon>Embryophyta</taxon>
        <taxon>Tracheophyta</taxon>
        <taxon>Spermatophyta</taxon>
        <taxon>Magnoliopsida</taxon>
        <taxon>eudicotyledons</taxon>
        <taxon>Gunneridae</taxon>
        <taxon>Pentapetalae</taxon>
        <taxon>rosids</taxon>
        <taxon>fabids</taxon>
        <taxon>Fabales</taxon>
        <taxon>Fabaceae</taxon>
        <taxon>Papilionoideae</taxon>
        <taxon>50 kb inversion clade</taxon>
        <taxon>NPAAA clade</taxon>
        <taxon>Hologalegina</taxon>
        <taxon>IRL clade</taxon>
        <taxon>Trifolieae</taxon>
        <taxon>Medicago</taxon>
    </lineage>
</organism>
<gene>
    <name evidence="1" type="ORF">MtrDRAFT_AC155886g7v2</name>
</gene>